<dbReference type="AlphaFoldDB" id="A0A2P2KFP8"/>
<evidence type="ECO:0000313" key="1">
    <source>
        <dbReference type="EMBL" id="MBX04546.1"/>
    </source>
</evidence>
<reference evidence="1" key="1">
    <citation type="submission" date="2018-02" db="EMBL/GenBank/DDBJ databases">
        <title>Rhizophora mucronata_Transcriptome.</title>
        <authorList>
            <person name="Meera S.P."/>
            <person name="Sreeshan A."/>
            <person name="Augustine A."/>
        </authorList>
    </citation>
    <scope>NUCLEOTIDE SEQUENCE</scope>
    <source>
        <tissue evidence="1">Leaf</tissue>
    </source>
</reference>
<dbReference type="EMBL" id="GGEC01024062">
    <property type="protein sequence ID" value="MBX04546.1"/>
    <property type="molecule type" value="Transcribed_RNA"/>
</dbReference>
<sequence length="99" mass="10517">MASTSQVTSARSGFSPVARNPPYIPAALNPFAAVTPPGISFQGPSGRKMGATGMQLDASFKVEEAQNILKPLSVKANELKACIFFFLELRSSGILTETR</sequence>
<proteinExistence type="predicted"/>
<accession>A0A2P2KFP8</accession>
<protein>
    <submittedName>
        <fullName evidence="1">Arginine biosynthesis bifunctional protein ArgJic isoform X2</fullName>
    </submittedName>
</protein>
<name>A0A2P2KFP8_RHIMU</name>
<organism evidence="1">
    <name type="scientific">Rhizophora mucronata</name>
    <name type="common">Asiatic mangrove</name>
    <dbReference type="NCBI Taxonomy" id="61149"/>
    <lineage>
        <taxon>Eukaryota</taxon>
        <taxon>Viridiplantae</taxon>
        <taxon>Streptophyta</taxon>
        <taxon>Embryophyta</taxon>
        <taxon>Tracheophyta</taxon>
        <taxon>Spermatophyta</taxon>
        <taxon>Magnoliopsida</taxon>
        <taxon>eudicotyledons</taxon>
        <taxon>Gunneridae</taxon>
        <taxon>Pentapetalae</taxon>
        <taxon>rosids</taxon>
        <taxon>fabids</taxon>
        <taxon>Malpighiales</taxon>
        <taxon>Rhizophoraceae</taxon>
        <taxon>Rhizophora</taxon>
    </lineage>
</organism>